<comment type="similarity">
    <text evidence="5">Belongs to the L2HGDH family.</text>
</comment>
<evidence type="ECO:0000256" key="4">
    <source>
        <dbReference type="ARBA" id="ARBA00023002"/>
    </source>
</evidence>
<dbReference type="Proteomes" id="UP000494245">
    <property type="component" value="Unassembled WGS sequence"/>
</dbReference>
<gene>
    <name evidence="7" type="primary">lhgO</name>
    <name evidence="7" type="ORF">NNJEOMEG_03621</name>
</gene>
<keyword evidence="3" id="KW-0274">FAD</keyword>
<dbReference type="SUPFAM" id="SSF51905">
    <property type="entry name" value="FAD/NAD(P)-binding domain"/>
    <property type="match status" value="1"/>
</dbReference>
<evidence type="ECO:0000256" key="5">
    <source>
        <dbReference type="ARBA" id="ARBA00037941"/>
    </source>
</evidence>
<comment type="caution">
    <text evidence="7">The sequence shown here is derived from an EMBL/GenBank/DDBJ whole genome shotgun (WGS) entry which is preliminary data.</text>
</comment>
<dbReference type="EMBL" id="BLTE01000022">
    <property type="protein sequence ID" value="GFK95753.1"/>
    <property type="molecule type" value="Genomic_DNA"/>
</dbReference>
<name>A0A6V8LTG2_9BACT</name>
<sequence>METAEIVVVGAGIIGLTLARELVARGARVLVLEKEGAPGRHASGRNSGVLHAGIYYAPGSARARSCLAGNRLMRAYCRERGLPLEESGKVIVTKCHEELPRLHALFERAQSAGASVSLVDESELREIEPHARTVGRAIHSPLTAVVDPKAVLAGLRDDLRQSRRAEIRFNVRVHGPSGPGSLDTSAGRLAYGAMANASGAHADRLAHAFGKGLRYMLVPFKGLYRKLRPQAAHLVRGSVYPVPDPATPFLGVHFTRSVYGEVYLGPTAIPALGRENYGLLKGLDAEAPSILWRDAMLFASSPVFRRVALSEPRKYLFKHFFADAARLVDALDPADVLPSPKAGIRPQLVDVEQNAMVMDFVTETGPAELHVLNAISPAFTASMAMAPGLADSVLGLSGSAGA</sequence>
<dbReference type="Pfam" id="PF01266">
    <property type="entry name" value="DAO"/>
    <property type="match status" value="1"/>
</dbReference>
<protein>
    <submittedName>
        <fullName evidence="7">L-2-hydroxyglutarate oxidase LhgO</fullName>
        <ecNumber evidence="7">1.1.3.15</ecNumber>
    </submittedName>
</protein>
<dbReference type="Gene3D" id="3.50.50.60">
    <property type="entry name" value="FAD/NAD(P)-binding domain"/>
    <property type="match status" value="1"/>
</dbReference>
<dbReference type="GO" id="GO:0047545">
    <property type="term" value="F:(S)-2-hydroxyglutarate dehydrogenase activity"/>
    <property type="evidence" value="ECO:0007669"/>
    <property type="project" value="TreeGrafter"/>
</dbReference>
<organism evidence="7 8">
    <name type="scientific">Fundidesulfovibrio magnetotacticus</name>
    <dbReference type="NCBI Taxonomy" id="2730080"/>
    <lineage>
        <taxon>Bacteria</taxon>
        <taxon>Pseudomonadati</taxon>
        <taxon>Thermodesulfobacteriota</taxon>
        <taxon>Desulfovibrionia</taxon>
        <taxon>Desulfovibrionales</taxon>
        <taxon>Desulfovibrionaceae</taxon>
        <taxon>Fundidesulfovibrio</taxon>
    </lineage>
</organism>
<reference evidence="7 8" key="1">
    <citation type="submission" date="2020-04" db="EMBL/GenBank/DDBJ databases">
        <authorList>
            <consortium name="Desulfovibrio sp. FSS-1 genome sequencing consortium"/>
            <person name="Shimoshige H."/>
            <person name="Kobayashi H."/>
            <person name="Maekawa T."/>
        </authorList>
    </citation>
    <scope>NUCLEOTIDE SEQUENCE [LARGE SCALE GENOMIC DNA]</scope>
    <source>
        <strain evidence="7 8">SIID29052-01</strain>
    </source>
</reference>
<keyword evidence="4 7" id="KW-0560">Oxidoreductase</keyword>
<evidence type="ECO:0000313" key="7">
    <source>
        <dbReference type="EMBL" id="GFK95753.1"/>
    </source>
</evidence>
<dbReference type="PANTHER" id="PTHR43104:SF2">
    <property type="entry name" value="L-2-HYDROXYGLUTARATE DEHYDROGENASE, MITOCHONDRIAL"/>
    <property type="match status" value="1"/>
</dbReference>
<keyword evidence="2" id="KW-0285">Flavoprotein</keyword>
<dbReference type="AlphaFoldDB" id="A0A6V8LTG2"/>
<dbReference type="EC" id="1.1.3.15" evidence="7"/>
<dbReference type="GO" id="GO:0003973">
    <property type="term" value="F:(S)-2-hydroxy-acid oxidase activity"/>
    <property type="evidence" value="ECO:0007669"/>
    <property type="project" value="UniProtKB-EC"/>
</dbReference>
<dbReference type="Gene3D" id="3.30.9.10">
    <property type="entry name" value="D-Amino Acid Oxidase, subunit A, domain 2"/>
    <property type="match status" value="1"/>
</dbReference>
<dbReference type="NCBIfam" id="NF008726">
    <property type="entry name" value="PRK11728.1"/>
    <property type="match status" value="1"/>
</dbReference>
<proteinExistence type="inferred from homology"/>
<evidence type="ECO:0000256" key="2">
    <source>
        <dbReference type="ARBA" id="ARBA00022630"/>
    </source>
</evidence>
<dbReference type="PANTHER" id="PTHR43104">
    <property type="entry name" value="L-2-HYDROXYGLUTARATE DEHYDROGENASE, MITOCHONDRIAL"/>
    <property type="match status" value="1"/>
</dbReference>
<dbReference type="InterPro" id="IPR036188">
    <property type="entry name" value="FAD/NAD-bd_sf"/>
</dbReference>
<dbReference type="InterPro" id="IPR006076">
    <property type="entry name" value="FAD-dep_OxRdtase"/>
</dbReference>
<accession>A0A6V8LTG2</accession>
<dbReference type="RefSeq" id="WP_173086895.1">
    <property type="nucleotide sequence ID" value="NZ_BLTE01000022.1"/>
</dbReference>
<keyword evidence="8" id="KW-1185">Reference proteome</keyword>
<evidence type="ECO:0000256" key="1">
    <source>
        <dbReference type="ARBA" id="ARBA00001974"/>
    </source>
</evidence>
<evidence type="ECO:0000313" key="8">
    <source>
        <dbReference type="Proteomes" id="UP000494245"/>
    </source>
</evidence>
<evidence type="ECO:0000259" key="6">
    <source>
        <dbReference type="Pfam" id="PF01266"/>
    </source>
</evidence>
<comment type="cofactor">
    <cofactor evidence="1">
        <name>FAD</name>
        <dbReference type="ChEBI" id="CHEBI:57692"/>
    </cofactor>
</comment>
<evidence type="ECO:0000256" key="3">
    <source>
        <dbReference type="ARBA" id="ARBA00022827"/>
    </source>
</evidence>
<feature type="domain" description="FAD dependent oxidoreductase" evidence="6">
    <location>
        <begin position="6"/>
        <end position="390"/>
    </location>
</feature>
<dbReference type="GO" id="GO:0005737">
    <property type="term" value="C:cytoplasm"/>
    <property type="evidence" value="ECO:0007669"/>
    <property type="project" value="TreeGrafter"/>
</dbReference>
<reference evidence="7 8" key="2">
    <citation type="submission" date="2020-05" db="EMBL/GenBank/DDBJ databases">
        <title>Draft genome sequence of Desulfovibrio sp. strainFSS-1.</title>
        <authorList>
            <person name="Shimoshige H."/>
            <person name="Kobayashi H."/>
            <person name="Maekawa T."/>
        </authorList>
    </citation>
    <scope>NUCLEOTIDE SEQUENCE [LARGE SCALE GENOMIC DNA]</scope>
    <source>
        <strain evidence="7 8">SIID29052-01</strain>
    </source>
</reference>